<reference evidence="1" key="1">
    <citation type="submission" date="2020-05" db="EMBL/GenBank/DDBJ databases">
        <title>Phylogenomic resolution of chytrid fungi.</title>
        <authorList>
            <person name="Stajich J.E."/>
            <person name="Amses K."/>
            <person name="Simmons R."/>
            <person name="Seto K."/>
            <person name="Myers J."/>
            <person name="Bonds A."/>
            <person name="Quandt C.A."/>
            <person name="Barry K."/>
            <person name="Liu P."/>
            <person name="Grigoriev I."/>
            <person name="Longcore J.E."/>
            <person name="James T.Y."/>
        </authorList>
    </citation>
    <scope>NUCLEOTIDE SEQUENCE</scope>
    <source>
        <strain evidence="1">JEL0513</strain>
    </source>
</reference>
<sequence>MQSPSDDSSFTKWASDMEQADKKRLADAIEHEKREAEKRVRFFDPKILNLVPILTPDVLHSCPSYYKLSPLKDSATENGFARAVAILAPEILTARFTREVSERVSFIAQAAWNKVPDEKGEKWRLCRVNEEKCRIGYYGKFIEGVMAQRINIELFESERPKLPGTRNFQNWNLKIARNTKN</sequence>
<proteinExistence type="predicted"/>
<dbReference type="Proteomes" id="UP001211907">
    <property type="component" value="Unassembled WGS sequence"/>
</dbReference>
<organism evidence="1 2">
    <name type="scientific">Physocladia obscura</name>
    <dbReference type="NCBI Taxonomy" id="109957"/>
    <lineage>
        <taxon>Eukaryota</taxon>
        <taxon>Fungi</taxon>
        <taxon>Fungi incertae sedis</taxon>
        <taxon>Chytridiomycota</taxon>
        <taxon>Chytridiomycota incertae sedis</taxon>
        <taxon>Chytridiomycetes</taxon>
        <taxon>Chytridiales</taxon>
        <taxon>Chytriomycetaceae</taxon>
        <taxon>Physocladia</taxon>
    </lineage>
</organism>
<gene>
    <name evidence="1" type="ORF">HK100_005729</name>
</gene>
<name>A0AAD5SR83_9FUNG</name>
<accession>A0AAD5SR83</accession>
<protein>
    <submittedName>
        <fullName evidence="1">Uncharacterized protein</fullName>
    </submittedName>
</protein>
<evidence type="ECO:0000313" key="2">
    <source>
        <dbReference type="Proteomes" id="UP001211907"/>
    </source>
</evidence>
<evidence type="ECO:0000313" key="1">
    <source>
        <dbReference type="EMBL" id="KAJ3095799.1"/>
    </source>
</evidence>
<dbReference type="EMBL" id="JADGJH010002665">
    <property type="protein sequence ID" value="KAJ3095799.1"/>
    <property type="molecule type" value="Genomic_DNA"/>
</dbReference>
<comment type="caution">
    <text evidence="1">The sequence shown here is derived from an EMBL/GenBank/DDBJ whole genome shotgun (WGS) entry which is preliminary data.</text>
</comment>
<keyword evidence="2" id="KW-1185">Reference proteome</keyword>
<dbReference type="AlphaFoldDB" id="A0AAD5SR83"/>